<dbReference type="SUPFAM" id="SSF46946">
    <property type="entry name" value="S13-like H2TH domain"/>
    <property type="match status" value="1"/>
</dbReference>
<keyword evidence="9" id="KW-0238">DNA-binding</keyword>
<keyword evidence="12" id="KW-0511">Multifunctional enzyme</keyword>
<dbReference type="EMBL" id="BJOV01000005">
    <property type="protein sequence ID" value="GEE02363.1"/>
    <property type="molecule type" value="Genomic_DNA"/>
</dbReference>
<evidence type="ECO:0000256" key="1">
    <source>
        <dbReference type="ARBA" id="ARBA00001947"/>
    </source>
</evidence>
<evidence type="ECO:0000256" key="6">
    <source>
        <dbReference type="ARBA" id="ARBA00022771"/>
    </source>
</evidence>
<dbReference type="GO" id="GO:0006284">
    <property type="term" value="P:base-excision repair"/>
    <property type="evidence" value="ECO:0007669"/>
    <property type="project" value="InterPro"/>
</dbReference>
<dbReference type="RefSeq" id="WP_161896041.1">
    <property type="nucleotide sequence ID" value="NZ_BJOV01000005.1"/>
</dbReference>
<keyword evidence="6 15" id="KW-0863">Zinc-finger</keyword>
<dbReference type="OrthoDB" id="9800855at2"/>
<proteinExistence type="inferred from homology"/>
<evidence type="ECO:0000256" key="13">
    <source>
        <dbReference type="ARBA" id="ARBA00023295"/>
    </source>
</evidence>
<keyword evidence="5" id="KW-0227">DNA damage</keyword>
<dbReference type="GO" id="GO:0140078">
    <property type="term" value="F:class I DNA-(apurinic or apyrimidinic site) endonuclease activity"/>
    <property type="evidence" value="ECO:0007669"/>
    <property type="project" value="UniProtKB-EC"/>
</dbReference>
<comment type="cofactor">
    <cofactor evidence="1">
        <name>Zn(2+)</name>
        <dbReference type="ChEBI" id="CHEBI:29105"/>
    </cofactor>
</comment>
<keyword evidence="7" id="KW-0378">Hydrolase</keyword>
<dbReference type="SUPFAM" id="SSF81624">
    <property type="entry name" value="N-terminal domain of MutM-like DNA repair proteins"/>
    <property type="match status" value="1"/>
</dbReference>
<dbReference type="InterPro" id="IPR000214">
    <property type="entry name" value="Znf_DNA_glyclase/AP_lyase"/>
</dbReference>
<dbReference type="PANTHER" id="PTHR42697:SF3">
    <property type="entry name" value="ENDONUCLEASE 8 1"/>
    <property type="match status" value="1"/>
</dbReference>
<dbReference type="Proteomes" id="UP000444960">
    <property type="component" value="Unassembled WGS sequence"/>
</dbReference>
<evidence type="ECO:0000256" key="3">
    <source>
        <dbReference type="ARBA" id="ARBA00012720"/>
    </source>
</evidence>
<evidence type="ECO:0000256" key="15">
    <source>
        <dbReference type="PROSITE-ProRule" id="PRU00391"/>
    </source>
</evidence>
<dbReference type="GO" id="GO:0003690">
    <property type="term" value="F:double-stranded DNA binding"/>
    <property type="evidence" value="ECO:0007669"/>
    <property type="project" value="UniProtKB-ARBA"/>
</dbReference>
<comment type="catalytic activity">
    <reaction evidence="14">
        <text>2'-deoxyribonucleotide-(2'-deoxyribose 5'-phosphate)-2'-deoxyribonucleotide-DNA = a 3'-end 2'-deoxyribonucleotide-(2,3-dehydro-2,3-deoxyribose 5'-phosphate)-DNA + a 5'-end 5'-phospho-2'-deoxyribonucleoside-DNA + H(+)</text>
        <dbReference type="Rhea" id="RHEA:66592"/>
        <dbReference type="Rhea" id="RHEA-COMP:13180"/>
        <dbReference type="Rhea" id="RHEA-COMP:16897"/>
        <dbReference type="Rhea" id="RHEA-COMP:17067"/>
        <dbReference type="ChEBI" id="CHEBI:15378"/>
        <dbReference type="ChEBI" id="CHEBI:136412"/>
        <dbReference type="ChEBI" id="CHEBI:157695"/>
        <dbReference type="ChEBI" id="CHEBI:167181"/>
        <dbReference type="EC" id="4.2.99.18"/>
    </reaction>
</comment>
<protein>
    <recommendedName>
        <fullName evidence="3">DNA-(apurinic or apyrimidinic site) lyase</fullName>
        <ecNumber evidence="3">4.2.99.18</ecNumber>
    </recommendedName>
</protein>
<gene>
    <name evidence="17" type="ORF">nbrc107696_28090</name>
</gene>
<dbReference type="GO" id="GO:0003684">
    <property type="term" value="F:damaged DNA binding"/>
    <property type="evidence" value="ECO:0007669"/>
    <property type="project" value="InterPro"/>
</dbReference>
<dbReference type="PANTHER" id="PTHR42697">
    <property type="entry name" value="ENDONUCLEASE 8"/>
    <property type="match status" value="1"/>
</dbReference>
<dbReference type="GO" id="GO:0006979">
    <property type="term" value="P:response to oxidative stress"/>
    <property type="evidence" value="ECO:0007669"/>
    <property type="project" value="UniProtKB-ARBA"/>
</dbReference>
<dbReference type="EC" id="4.2.99.18" evidence="3"/>
<evidence type="ECO:0000256" key="9">
    <source>
        <dbReference type="ARBA" id="ARBA00023125"/>
    </source>
</evidence>
<sequence>MPEGHALHRLARRQQRHFGGQRVRVTSPQGRFAHETAQLDGLVFRRAEAWGKHLVHRYSADTGGRVDVGPIVHVHLGIYGAFSEEPSPMGAPTGQVRMRIEGADIGTDLRGPNACELYTPADLDALVARLGPDPLRSDADPDRAWRAISRSRRAIGSLLMDQKVIAGVGNIYRAEVLFRVGVDPHRPGTSISRDEFDEMWADLLHLMPIGARHGTIHVVRPADDHGAPAYAVDRPRTYVYRRTGEECRLCRTPIAWQDMEGRNLFWCPSCQS</sequence>
<dbReference type="SMART" id="SM01232">
    <property type="entry name" value="H2TH"/>
    <property type="match status" value="1"/>
</dbReference>
<evidence type="ECO:0000256" key="2">
    <source>
        <dbReference type="ARBA" id="ARBA00009409"/>
    </source>
</evidence>
<dbReference type="SUPFAM" id="SSF57716">
    <property type="entry name" value="Glucocorticoid receptor-like (DNA-binding domain)"/>
    <property type="match status" value="1"/>
</dbReference>
<evidence type="ECO:0000256" key="4">
    <source>
        <dbReference type="ARBA" id="ARBA00022723"/>
    </source>
</evidence>
<dbReference type="GO" id="GO:0000703">
    <property type="term" value="F:oxidized pyrimidine nucleobase lesion DNA N-glycosylase activity"/>
    <property type="evidence" value="ECO:0007669"/>
    <property type="project" value="TreeGrafter"/>
</dbReference>
<evidence type="ECO:0000256" key="7">
    <source>
        <dbReference type="ARBA" id="ARBA00022801"/>
    </source>
</evidence>
<dbReference type="InterPro" id="IPR015886">
    <property type="entry name" value="H2TH_FPG"/>
</dbReference>
<keyword evidence="4" id="KW-0479">Metal-binding</keyword>
<evidence type="ECO:0000313" key="17">
    <source>
        <dbReference type="EMBL" id="GEE02363.1"/>
    </source>
</evidence>
<keyword evidence="18" id="KW-1185">Reference proteome</keyword>
<dbReference type="Pfam" id="PF06831">
    <property type="entry name" value="H2TH"/>
    <property type="match status" value="1"/>
</dbReference>
<dbReference type="CDD" id="cd08970">
    <property type="entry name" value="AcNei1_N"/>
    <property type="match status" value="1"/>
</dbReference>
<evidence type="ECO:0000256" key="5">
    <source>
        <dbReference type="ARBA" id="ARBA00022763"/>
    </source>
</evidence>
<dbReference type="InterPro" id="IPR012319">
    <property type="entry name" value="FPG_cat"/>
</dbReference>
<keyword evidence="11" id="KW-0456">Lyase</keyword>
<dbReference type="Pfam" id="PF01149">
    <property type="entry name" value="Fapy_DNA_glyco"/>
    <property type="match status" value="1"/>
</dbReference>
<comment type="caution">
    <text evidence="17">The sequence shown here is derived from an EMBL/GenBank/DDBJ whole genome shotgun (WGS) entry which is preliminary data.</text>
</comment>
<dbReference type="Gene3D" id="3.20.190.10">
    <property type="entry name" value="MutM-like, N-terminal"/>
    <property type="match status" value="1"/>
</dbReference>
<dbReference type="InterPro" id="IPR010979">
    <property type="entry name" value="Ribosomal_uS13-like_H2TH"/>
</dbReference>
<dbReference type="GO" id="GO:0008270">
    <property type="term" value="F:zinc ion binding"/>
    <property type="evidence" value="ECO:0007669"/>
    <property type="project" value="UniProtKB-KW"/>
</dbReference>
<evidence type="ECO:0000256" key="12">
    <source>
        <dbReference type="ARBA" id="ARBA00023268"/>
    </source>
</evidence>
<evidence type="ECO:0000256" key="10">
    <source>
        <dbReference type="ARBA" id="ARBA00023204"/>
    </source>
</evidence>
<name>A0A7I9VB82_9ACTN</name>
<dbReference type="GO" id="GO:0008534">
    <property type="term" value="F:oxidized purine nucleobase lesion DNA N-glycosylase activity"/>
    <property type="evidence" value="ECO:0007669"/>
    <property type="project" value="UniProtKB-ARBA"/>
</dbReference>
<evidence type="ECO:0000256" key="14">
    <source>
        <dbReference type="ARBA" id="ARBA00044632"/>
    </source>
</evidence>
<reference evidence="18" key="1">
    <citation type="submission" date="2019-06" db="EMBL/GenBank/DDBJ databases">
        <title>Gordonia isolated from sludge of a wastewater treatment plant.</title>
        <authorList>
            <person name="Tamura T."/>
            <person name="Aoyama K."/>
            <person name="Kang Y."/>
            <person name="Saito S."/>
            <person name="Akiyama N."/>
            <person name="Yazawa K."/>
            <person name="Gonoi T."/>
            <person name="Mikami Y."/>
        </authorList>
    </citation>
    <scope>NUCLEOTIDE SEQUENCE [LARGE SCALE GENOMIC DNA]</scope>
    <source>
        <strain evidence="18">NBRC 107696</strain>
    </source>
</reference>
<dbReference type="Gene3D" id="1.10.8.50">
    <property type="match status" value="1"/>
</dbReference>
<evidence type="ECO:0000256" key="11">
    <source>
        <dbReference type="ARBA" id="ARBA00023239"/>
    </source>
</evidence>
<keyword evidence="8" id="KW-0862">Zinc</keyword>
<dbReference type="SMART" id="SM00898">
    <property type="entry name" value="Fapy_DNA_glyco"/>
    <property type="match status" value="1"/>
</dbReference>
<dbReference type="FunFam" id="1.10.8.50:FF:000003">
    <property type="entry name" value="Formamidopyrimidine-DNA glycosylase"/>
    <property type="match status" value="1"/>
</dbReference>
<evidence type="ECO:0000256" key="8">
    <source>
        <dbReference type="ARBA" id="ARBA00022833"/>
    </source>
</evidence>
<dbReference type="PROSITE" id="PS51066">
    <property type="entry name" value="ZF_FPG_2"/>
    <property type="match status" value="1"/>
</dbReference>
<evidence type="ECO:0000313" key="18">
    <source>
        <dbReference type="Proteomes" id="UP000444960"/>
    </source>
</evidence>
<dbReference type="InterPro" id="IPR035937">
    <property type="entry name" value="FPG_N"/>
</dbReference>
<evidence type="ECO:0000259" key="16">
    <source>
        <dbReference type="PROSITE" id="PS51066"/>
    </source>
</evidence>
<keyword evidence="10" id="KW-0234">DNA repair</keyword>
<accession>A0A7I9VB82</accession>
<dbReference type="AlphaFoldDB" id="A0A7I9VB82"/>
<organism evidence="17 18">
    <name type="scientific">Gordonia spumicola</name>
    <dbReference type="NCBI Taxonomy" id="589161"/>
    <lineage>
        <taxon>Bacteria</taxon>
        <taxon>Bacillati</taxon>
        <taxon>Actinomycetota</taxon>
        <taxon>Actinomycetes</taxon>
        <taxon>Mycobacteriales</taxon>
        <taxon>Gordoniaceae</taxon>
        <taxon>Gordonia</taxon>
    </lineage>
</organism>
<feature type="domain" description="FPG-type" evidence="16">
    <location>
        <begin position="238"/>
        <end position="272"/>
    </location>
</feature>
<keyword evidence="13" id="KW-0326">Glycosidase</keyword>
<comment type="similarity">
    <text evidence="2">Belongs to the FPG family.</text>
</comment>